<dbReference type="OrthoDB" id="7574424at2"/>
<proteinExistence type="predicted"/>
<dbReference type="Proteomes" id="UP000244013">
    <property type="component" value="Unassembled WGS sequence"/>
</dbReference>
<evidence type="ECO:0000256" key="1">
    <source>
        <dbReference type="SAM" id="Phobius"/>
    </source>
</evidence>
<sequence>MIKTLILGASAVAMTALPVAASAAPVANSAQSLSVASPVRAGTSSKKASNLTGVSIVPLIIGVGIVAGVTYLIVDHEDDNNSDSN</sequence>
<protein>
    <submittedName>
        <fullName evidence="3">Uncharacterized protein</fullName>
    </submittedName>
</protein>
<gene>
    <name evidence="3" type="ORF">C8J25_10535</name>
</gene>
<evidence type="ECO:0000313" key="3">
    <source>
        <dbReference type="EMBL" id="PTW46257.1"/>
    </source>
</evidence>
<dbReference type="AlphaFoldDB" id="A0A2T5U416"/>
<evidence type="ECO:0000313" key="4">
    <source>
        <dbReference type="Proteomes" id="UP000244013"/>
    </source>
</evidence>
<accession>A0A2T5U416</accession>
<keyword evidence="1" id="KW-0472">Membrane</keyword>
<name>A0A2T5U416_9SPHN</name>
<dbReference type="EMBL" id="QAYE01000005">
    <property type="protein sequence ID" value="PTW46257.1"/>
    <property type="molecule type" value="Genomic_DNA"/>
</dbReference>
<keyword evidence="1" id="KW-0812">Transmembrane</keyword>
<keyword evidence="1" id="KW-1133">Transmembrane helix</keyword>
<feature type="signal peptide" evidence="2">
    <location>
        <begin position="1"/>
        <end position="23"/>
    </location>
</feature>
<dbReference type="RefSeq" id="WP_056065305.1">
    <property type="nucleotide sequence ID" value="NZ_JAPZPM010000004.1"/>
</dbReference>
<organism evidence="3 4">
    <name type="scientific">Sphingomonas faeni</name>
    <dbReference type="NCBI Taxonomy" id="185950"/>
    <lineage>
        <taxon>Bacteria</taxon>
        <taxon>Pseudomonadati</taxon>
        <taxon>Pseudomonadota</taxon>
        <taxon>Alphaproteobacteria</taxon>
        <taxon>Sphingomonadales</taxon>
        <taxon>Sphingomonadaceae</taxon>
        <taxon>Sphingomonas</taxon>
    </lineage>
</organism>
<comment type="caution">
    <text evidence="3">The sequence shown here is derived from an EMBL/GenBank/DDBJ whole genome shotgun (WGS) entry which is preliminary data.</text>
</comment>
<dbReference type="GeneID" id="91006092"/>
<reference evidence="3 4" key="1">
    <citation type="submission" date="2018-04" db="EMBL/GenBank/DDBJ databases">
        <title>Genomic Encyclopedia of Type Strains, Phase III (KMG-III): the genomes of soil and plant-associated and newly described type strains.</title>
        <authorList>
            <person name="Whitman W."/>
        </authorList>
    </citation>
    <scope>NUCLEOTIDE SEQUENCE [LARGE SCALE GENOMIC DNA]</scope>
    <source>
        <strain evidence="3 4">MA-olki</strain>
    </source>
</reference>
<feature type="transmembrane region" description="Helical" evidence="1">
    <location>
        <begin position="53"/>
        <end position="74"/>
    </location>
</feature>
<keyword evidence="2" id="KW-0732">Signal</keyword>
<feature type="chain" id="PRO_5015483015" evidence="2">
    <location>
        <begin position="24"/>
        <end position="85"/>
    </location>
</feature>
<evidence type="ECO:0000256" key="2">
    <source>
        <dbReference type="SAM" id="SignalP"/>
    </source>
</evidence>